<reference evidence="2" key="2">
    <citation type="submission" date="2017-10" db="EMBL/GenBank/DDBJ databases">
        <title>Ladona fulva Genome sequencing and assembly.</title>
        <authorList>
            <person name="Murali S."/>
            <person name="Richards S."/>
            <person name="Bandaranaike D."/>
            <person name="Bellair M."/>
            <person name="Blankenburg K."/>
            <person name="Chao H."/>
            <person name="Dinh H."/>
            <person name="Doddapaneni H."/>
            <person name="Dugan-Rocha S."/>
            <person name="Elkadiri S."/>
            <person name="Gnanaolivu R."/>
            <person name="Hernandez B."/>
            <person name="Skinner E."/>
            <person name="Javaid M."/>
            <person name="Lee S."/>
            <person name="Li M."/>
            <person name="Ming W."/>
            <person name="Munidasa M."/>
            <person name="Muniz J."/>
            <person name="Nguyen L."/>
            <person name="Hughes D."/>
            <person name="Osuji N."/>
            <person name="Pu L.-L."/>
            <person name="Puazo M."/>
            <person name="Qu C."/>
            <person name="Quiroz J."/>
            <person name="Raj R."/>
            <person name="Weissenberger G."/>
            <person name="Xin Y."/>
            <person name="Zou X."/>
            <person name="Han Y."/>
            <person name="Worley K."/>
            <person name="Muzny D."/>
            <person name="Gibbs R."/>
        </authorList>
    </citation>
    <scope>NUCLEOTIDE SEQUENCE</scope>
    <source>
        <strain evidence="2">Sampled in the wild</strain>
    </source>
</reference>
<organism evidence="2 3">
    <name type="scientific">Ladona fulva</name>
    <name type="common">Scarce chaser dragonfly</name>
    <name type="synonym">Libellula fulva</name>
    <dbReference type="NCBI Taxonomy" id="123851"/>
    <lineage>
        <taxon>Eukaryota</taxon>
        <taxon>Metazoa</taxon>
        <taxon>Ecdysozoa</taxon>
        <taxon>Arthropoda</taxon>
        <taxon>Hexapoda</taxon>
        <taxon>Insecta</taxon>
        <taxon>Pterygota</taxon>
        <taxon>Palaeoptera</taxon>
        <taxon>Odonata</taxon>
        <taxon>Epiprocta</taxon>
        <taxon>Anisoptera</taxon>
        <taxon>Libelluloidea</taxon>
        <taxon>Libellulidae</taxon>
        <taxon>Ladona</taxon>
    </lineage>
</organism>
<dbReference type="EMBL" id="KZ309354">
    <property type="protein sequence ID" value="KAG8238426.1"/>
    <property type="molecule type" value="Genomic_DNA"/>
</dbReference>
<feature type="domain" description="HAT C-terminal dimerisation" evidence="1">
    <location>
        <begin position="164"/>
        <end position="235"/>
    </location>
</feature>
<dbReference type="InterPro" id="IPR008906">
    <property type="entry name" value="HATC_C_dom"/>
</dbReference>
<dbReference type="PANTHER" id="PTHR45913:SF22">
    <property type="entry name" value="SCAN BOX DOMAIN-CONTAINING PROTEIN"/>
    <property type="match status" value="1"/>
</dbReference>
<dbReference type="Proteomes" id="UP000792457">
    <property type="component" value="Unassembled WGS sequence"/>
</dbReference>
<sequence>MLGSSALNTRLFKELCNNMNSDHKVLLFYTAVRWISKGNVVGRVFKLKNEIKQFLEMEGKHDFMRYFNDEIQGAAYLSDILDQLNKLNLKLQGKETHIIYFKDNIQAFILKLQNWRLKVNLGNFAMFEHHSTKTEESETGIVDNDVSDIPDEVQDEFLELRNDSSARDIFQEKSSSQFWCAMRHSYPKVSMLSFQILVRFASTYLCESGFSILMQIKTKARNKLDVQDDMRLVLTKTQPRIITLAEQMQA</sequence>
<gene>
    <name evidence="2" type="ORF">J437_LFUL002883</name>
</gene>
<dbReference type="InterPro" id="IPR012337">
    <property type="entry name" value="RNaseH-like_sf"/>
</dbReference>
<dbReference type="Pfam" id="PF05699">
    <property type="entry name" value="Dimer_Tnp_hAT"/>
    <property type="match status" value="1"/>
</dbReference>
<reference evidence="2" key="1">
    <citation type="submission" date="2013-04" db="EMBL/GenBank/DDBJ databases">
        <authorList>
            <person name="Qu J."/>
            <person name="Murali S.C."/>
            <person name="Bandaranaike D."/>
            <person name="Bellair M."/>
            <person name="Blankenburg K."/>
            <person name="Chao H."/>
            <person name="Dinh H."/>
            <person name="Doddapaneni H."/>
            <person name="Downs B."/>
            <person name="Dugan-Rocha S."/>
            <person name="Elkadiri S."/>
            <person name="Gnanaolivu R.D."/>
            <person name="Hernandez B."/>
            <person name="Javaid M."/>
            <person name="Jayaseelan J.C."/>
            <person name="Lee S."/>
            <person name="Li M."/>
            <person name="Ming W."/>
            <person name="Munidasa M."/>
            <person name="Muniz J."/>
            <person name="Nguyen L."/>
            <person name="Ongeri F."/>
            <person name="Osuji N."/>
            <person name="Pu L.-L."/>
            <person name="Puazo M."/>
            <person name="Qu C."/>
            <person name="Quiroz J."/>
            <person name="Raj R."/>
            <person name="Weissenberger G."/>
            <person name="Xin Y."/>
            <person name="Zou X."/>
            <person name="Han Y."/>
            <person name="Richards S."/>
            <person name="Worley K."/>
            <person name="Muzny D."/>
            <person name="Gibbs R."/>
        </authorList>
    </citation>
    <scope>NUCLEOTIDE SEQUENCE</scope>
    <source>
        <strain evidence="2">Sampled in the wild</strain>
    </source>
</reference>
<proteinExistence type="predicted"/>
<keyword evidence="3" id="KW-1185">Reference proteome</keyword>
<accession>A0A8K0KN71</accession>
<evidence type="ECO:0000259" key="1">
    <source>
        <dbReference type="Pfam" id="PF05699"/>
    </source>
</evidence>
<dbReference type="AlphaFoldDB" id="A0A8K0KN71"/>
<dbReference type="GO" id="GO:0046983">
    <property type="term" value="F:protein dimerization activity"/>
    <property type="evidence" value="ECO:0007669"/>
    <property type="project" value="InterPro"/>
</dbReference>
<dbReference type="OrthoDB" id="10062525at2759"/>
<comment type="caution">
    <text evidence="2">The sequence shown here is derived from an EMBL/GenBank/DDBJ whole genome shotgun (WGS) entry which is preliminary data.</text>
</comment>
<dbReference type="PANTHER" id="PTHR45913">
    <property type="entry name" value="EPM2A-INTERACTING PROTEIN 1"/>
    <property type="match status" value="1"/>
</dbReference>
<evidence type="ECO:0000313" key="2">
    <source>
        <dbReference type="EMBL" id="KAG8238426.1"/>
    </source>
</evidence>
<protein>
    <recommendedName>
        <fullName evidence="1">HAT C-terminal dimerisation domain-containing protein</fullName>
    </recommendedName>
</protein>
<evidence type="ECO:0000313" key="3">
    <source>
        <dbReference type="Proteomes" id="UP000792457"/>
    </source>
</evidence>
<dbReference type="SUPFAM" id="SSF53098">
    <property type="entry name" value="Ribonuclease H-like"/>
    <property type="match status" value="1"/>
</dbReference>
<name>A0A8K0KN71_LADFU</name>